<feature type="region of interest" description="Disordered" evidence="1">
    <location>
        <begin position="82"/>
        <end position="233"/>
    </location>
</feature>
<evidence type="ECO:0000256" key="1">
    <source>
        <dbReference type="SAM" id="MobiDB-lite"/>
    </source>
</evidence>
<keyword evidence="2" id="KW-1185">Reference proteome</keyword>
<feature type="region of interest" description="Disordered" evidence="1">
    <location>
        <begin position="396"/>
        <end position="422"/>
    </location>
</feature>
<evidence type="ECO:0000313" key="2">
    <source>
        <dbReference type="Proteomes" id="UP000504630"/>
    </source>
</evidence>
<feature type="region of interest" description="Disordered" evidence="1">
    <location>
        <begin position="605"/>
        <end position="630"/>
    </location>
</feature>
<feature type="compositionally biased region" description="Acidic residues" evidence="1">
    <location>
        <begin position="110"/>
        <end position="136"/>
    </location>
</feature>
<feature type="region of interest" description="Disordered" evidence="1">
    <location>
        <begin position="307"/>
        <end position="335"/>
    </location>
</feature>
<sequence length="753" mass="84852">MEKSFADLLSDAFSETAVPSFPDGDLDFENISFDERFEDDKTDISHENVLAKEDEALQQEATGQTAFLSCVETKDVHMAEHVDEKQFDDKQFEEDFEGVGVKSRSKTPEEDYTSSESEQEGSASGEDEEGEEEDTGTGEKTGDLLRPVRCGDEFCDGNKEDRVFAEGQPLTPEAAENPQVRNEEQGESESDEEVSYFKRVPEHGSEMMIGGDGIEEDEQVRSEEKEEDSCEGMKIEHKEDVLCKDDPAKASLEFPEISEQNLQDLIAEVDREECREKVKDFSGEEHQDAGESFADYPSDFSSCEYVEDRGKSQESDNPSNAWACASDSGSISKPNTCLERDVVDVTCIGKAEDTDEEEYGYLYSRDLKDGDFRRLYMLTGEQEAEEIVLGDAAVAEVDDEDETSESDSYTSSDDEVQEKRSDEELFDSWRLRDLESNKQLWENRGGSSEAFSDDYYRGDSADFNIIRNLDMLTTHLSEDLLTTEDTNKAETPLSDETQHPAEEDVNSYSVVQRGDEKTTSHSNQGFLDDSFFFNTVPEASGITELGQWGEYEEYEEERNWEQEQERIKAFNKFYDDSDGENRREERQIKVQFCADPLSQVIHYETDSSERDSHSSSTEGEEDLSSADSSEVCLQTHELREPDDSTEMTPACDPPNAELPENVPDNSNTHICTRKDKVCTHWPFLNIHFVPELFGYFYLSVLSFVPAVFQHAEADSEDGSGDTDGTADVLVCLRPSGLVQPRVVLLGQNISFGP</sequence>
<proteinExistence type="predicted"/>
<feature type="region of interest" description="Disordered" evidence="1">
    <location>
        <begin position="482"/>
        <end position="504"/>
    </location>
</feature>
<accession>A0A6J2PXC9</accession>
<dbReference type="RefSeq" id="XP_029290784.1">
    <property type="nucleotide sequence ID" value="XM_029434924.1"/>
</dbReference>
<dbReference type="GeneID" id="115010404"/>
<feature type="compositionally biased region" description="Acidic residues" evidence="1">
    <location>
        <begin position="396"/>
        <end position="405"/>
    </location>
</feature>
<dbReference type="AlphaFoldDB" id="A0A6J2PXC9"/>
<dbReference type="Proteomes" id="UP000504630">
    <property type="component" value="Chromosome 7"/>
</dbReference>
<dbReference type="KEGG" id="cgob:115010404"/>
<reference evidence="3 4" key="1">
    <citation type="submission" date="2025-04" db="UniProtKB">
        <authorList>
            <consortium name="RefSeq"/>
        </authorList>
    </citation>
    <scope>IDENTIFICATION</scope>
</reference>
<evidence type="ECO:0000313" key="4">
    <source>
        <dbReference type="RefSeq" id="XP_029290784.1"/>
    </source>
</evidence>
<protein>
    <submittedName>
        <fullName evidence="3 4">Midasin-like isoform X1</fullName>
    </submittedName>
</protein>
<name>A0A6J2PXC9_COTGO</name>
<feature type="compositionally biased region" description="Basic and acidic residues" evidence="1">
    <location>
        <begin position="195"/>
        <end position="205"/>
    </location>
</feature>
<feature type="compositionally biased region" description="Basic and acidic residues" evidence="1">
    <location>
        <begin position="149"/>
        <end position="164"/>
    </location>
</feature>
<gene>
    <name evidence="3 4" type="primary">LOC115010404</name>
</gene>
<feature type="compositionally biased region" description="Acidic residues" evidence="1">
    <location>
        <begin position="185"/>
        <end position="194"/>
    </location>
</feature>
<dbReference type="OrthoDB" id="8447412at2759"/>
<evidence type="ECO:0000313" key="3">
    <source>
        <dbReference type="RefSeq" id="XP_029290783.1"/>
    </source>
</evidence>
<dbReference type="RefSeq" id="XP_029290783.1">
    <property type="nucleotide sequence ID" value="XM_029434923.1"/>
</dbReference>
<organism evidence="2 3">
    <name type="scientific">Cottoperca gobio</name>
    <name type="common">Frogmouth</name>
    <name type="synonym">Aphritis gobio</name>
    <dbReference type="NCBI Taxonomy" id="56716"/>
    <lineage>
        <taxon>Eukaryota</taxon>
        <taxon>Metazoa</taxon>
        <taxon>Chordata</taxon>
        <taxon>Craniata</taxon>
        <taxon>Vertebrata</taxon>
        <taxon>Euteleostomi</taxon>
        <taxon>Actinopterygii</taxon>
        <taxon>Neopterygii</taxon>
        <taxon>Teleostei</taxon>
        <taxon>Neoteleostei</taxon>
        <taxon>Acanthomorphata</taxon>
        <taxon>Eupercaria</taxon>
        <taxon>Perciformes</taxon>
        <taxon>Notothenioidei</taxon>
        <taxon>Bovichtidae</taxon>
        <taxon>Cottoperca</taxon>
    </lineage>
</organism>